<evidence type="ECO:0000313" key="5">
    <source>
        <dbReference type="EMBL" id="AOT70327.1"/>
    </source>
</evidence>
<dbReference type="SUPFAM" id="SSF64288">
    <property type="entry name" value="Chorismate lyase-like"/>
    <property type="match status" value="1"/>
</dbReference>
<feature type="domain" description="HTH gntR-type" evidence="4">
    <location>
        <begin position="10"/>
        <end position="78"/>
    </location>
</feature>
<dbReference type="SMART" id="SM00866">
    <property type="entry name" value="UTRA"/>
    <property type="match status" value="1"/>
</dbReference>
<organism evidence="5 6">
    <name type="scientific">Geosporobacter ferrireducens</name>
    <dbReference type="NCBI Taxonomy" id="1424294"/>
    <lineage>
        <taxon>Bacteria</taxon>
        <taxon>Bacillati</taxon>
        <taxon>Bacillota</taxon>
        <taxon>Clostridia</taxon>
        <taxon>Peptostreptococcales</taxon>
        <taxon>Thermotaleaceae</taxon>
        <taxon>Geosporobacter</taxon>
    </lineage>
</organism>
<reference evidence="5 6" key="1">
    <citation type="submission" date="2016-09" db="EMBL/GenBank/DDBJ databases">
        <title>Genomic analysis reveals versatility of anaerobic energy metabolism of Geosporobacter ferrireducens IRF9 of phylum Firmicutes.</title>
        <authorList>
            <person name="Kim S.-J."/>
        </authorList>
    </citation>
    <scope>NUCLEOTIDE SEQUENCE [LARGE SCALE GENOMIC DNA]</scope>
    <source>
        <strain evidence="5 6">IRF9</strain>
    </source>
</reference>
<dbReference type="Pfam" id="PF00392">
    <property type="entry name" value="GntR"/>
    <property type="match status" value="1"/>
</dbReference>
<dbReference type="AlphaFoldDB" id="A0A1D8GHF3"/>
<dbReference type="STRING" id="1424294.Gferi_12425"/>
<dbReference type="InterPro" id="IPR036390">
    <property type="entry name" value="WH_DNA-bd_sf"/>
</dbReference>
<dbReference type="Gene3D" id="1.10.10.10">
    <property type="entry name" value="Winged helix-like DNA-binding domain superfamily/Winged helix DNA-binding domain"/>
    <property type="match status" value="1"/>
</dbReference>
<dbReference type="PANTHER" id="PTHR44846:SF1">
    <property type="entry name" value="MANNOSYL-D-GLYCERATE TRANSPORT_METABOLISM SYSTEM REPRESSOR MNGR-RELATED"/>
    <property type="match status" value="1"/>
</dbReference>
<evidence type="ECO:0000256" key="3">
    <source>
        <dbReference type="ARBA" id="ARBA00023163"/>
    </source>
</evidence>
<dbReference type="EMBL" id="CP017269">
    <property type="protein sequence ID" value="AOT70327.1"/>
    <property type="molecule type" value="Genomic_DNA"/>
</dbReference>
<dbReference type="FunFam" id="1.10.10.10:FF:000079">
    <property type="entry name" value="GntR family transcriptional regulator"/>
    <property type="match status" value="1"/>
</dbReference>
<keyword evidence="2" id="KW-0238">DNA-binding</keyword>
<name>A0A1D8GHF3_9FIRM</name>
<dbReference type="Gene3D" id="3.40.1410.10">
    <property type="entry name" value="Chorismate lyase-like"/>
    <property type="match status" value="1"/>
</dbReference>
<dbReference type="PANTHER" id="PTHR44846">
    <property type="entry name" value="MANNOSYL-D-GLYCERATE TRANSPORT/METABOLISM SYSTEM REPRESSOR MNGR-RELATED"/>
    <property type="match status" value="1"/>
</dbReference>
<gene>
    <name evidence="5" type="ORF">Gferi_12425</name>
</gene>
<dbReference type="SUPFAM" id="SSF46785">
    <property type="entry name" value="Winged helix' DNA-binding domain"/>
    <property type="match status" value="1"/>
</dbReference>
<dbReference type="RefSeq" id="WP_069976973.1">
    <property type="nucleotide sequence ID" value="NZ_CP017269.1"/>
</dbReference>
<dbReference type="InterPro" id="IPR000524">
    <property type="entry name" value="Tscrpt_reg_HTH_GntR"/>
</dbReference>
<keyword evidence="1" id="KW-0805">Transcription regulation</keyword>
<evidence type="ECO:0000256" key="1">
    <source>
        <dbReference type="ARBA" id="ARBA00023015"/>
    </source>
</evidence>
<dbReference type="GO" id="GO:0003677">
    <property type="term" value="F:DNA binding"/>
    <property type="evidence" value="ECO:0007669"/>
    <property type="project" value="UniProtKB-KW"/>
</dbReference>
<dbReference type="GO" id="GO:0003700">
    <property type="term" value="F:DNA-binding transcription factor activity"/>
    <property type="evidence" value="ECO:0007669"/>
    <property type="project" value="InterPro"/>
</dbReference>
<dbReference type="GO" id="GO:0045892">
    <property type="term" value="P:negative regulation of DNA-templated transcription"/>
    <property type="evidence" value="ECO:0007669"/>
    <property type="project" value="TreeGrafter"/>
</dbReference>
<protein>
    <recommendedName>
        <fullName evidence="4">HTH gntR-type domain-containing protein</fullName>
    </recommendedName>
</protein>
<proteinExistence type="predicted"/>
<evidence type="ECO:0000259" key="4">
    <source>
        <dbReference type="PROSITE" id="PS50949"/>
    </source>
</evidence>
<dbReference type="InterPro" id="IPR011663">
    <property type="entry name" value="UTRA"/>
</dbReference>
<dbReference type="InterPro" id="IPR036388">
    <property type="entry name" value="WH-like_DNA-bd_sf"/>
</dbReference>
<dbReference type="CDD" id="cd07377">
    <property type="entry name" value="WHTH_GntR"/>
    <property type="match status" value="1"/>
</dbReference>
<dbReference type="Proteomes" id="UP000095743">
    <property type="component" value="Chromosome"/>
</dbReference>
<dbReference type="KEGG" id="gfe:Gferi_12425"/>
<dbReference type="InterPro" id="IPR028978">
    <property type="entry name" value="Chorismate_lyase_/UTRA_dom_sf"/>
</dbReference>
<keyword evidence="6" id="KW-1185">Reference proteome</keyword>
<evidence type="ECO:0000313" key="6">
    <source>
        <dbReference type="Proteomes" id="UP000095743"/>
    </source>
</evidence>
<dbReference type="PROSITE" id="PS50949">
    <property type="entry name" value="HTH_GNTR"/>
    <property type="match status" value="1"/>
</dbReference>
<evidence type="ECO:0000256" key="2">
    <source>
        <dbReference type="ARBA" id="ARBA00023125"/>
    </source>
</evidence>
<accession>A0A1D8GHF3</accession>
<dbReference type="Pfam" id="PF07702">
    <property type="entry name" value="UTRA"/>
    <property type="match status" value="1"/>
</dbReference>
<keyword evidence="3" id="KW-0804">Transcription</keyword>
<sequence>MIAINKNIPIPLYYRVKEDIINKIKDGTYKVEEKVPSENELQKIHNVSSITVRKALTDLVNEGYLYRIQGKGTFVAKPKINRMLNLMSFTDELKEKGIEAETRVIEIKAILDETIAEKLNINKDNGITRIKRLRLVDGVPIALQTSHIPSNFLSIEEAGLIEDIGSLYKILETKGITPHSAKEIYNISILEEKAMYTLFGQKKGTPVFDVKRITYNSSGVPFEYAESILRWDRYSIEVELKSEY</sequence>
<dbReference type="InterPro" id="IPR050679">
    <property type="entry name" value="Bact_HTH_transcr_reg"/>
</dbReference>
<dbReference type="SMART" id="SM00345">
    <property type="entry name" value="HTH_GNTR"/>
    <property type="match status" value="1"/>
</dbReference>
<dbReference type="OrthoDB" id="457376at2"/>